<feature type="region of interest" description="Disordered" evidence="1">
    <location>
        <begin position="137"/>
        <end position="164"/>
    </location>
</feature>
<dbReference type="AlphaFoldDB" id="A0A1S4AND6"/>
<dbReference type="PANTHER" id="PTHR33240:SF8">
    <property type="entry name" value="OS03G0439900 PROTEIN"/>
    <property type="match status" value="1"/>
</dbReference>
<evidence type="ECO:0000256" key="1">
    <source>
        <dbReference type="SAM" id="MobiDB-lite"/>
    </source>
</evidence>
<organism evidence="2">
    <name type="scientific">Nicotiana tabacum</name>
    <name type="common">Common tobacco</name>
    <dbReference type="NCBI Taxonomy" id="4097"/>
    <lineage>
        <taxon>Eukaryota</taxon>
        <taxon>Viridiplantae</taxon>
        <taxon>Streptophyta</taxon>
        <taxon>Embryophyta</taxon>
        <taxon>Tracheophyta</taxon>
        <taxon>Spermatophyta</taxon>
        <taxon>Magnoliopsida</taxon>
        <taxon>eudicotyledons</taxon>
        <taxon>Gunneridae</taxon>
        <taxon>Pentapetalae</taxon>
        <taxon>asterids</taxon>
        <taxon>lamiids</taxon>
        <taxon>Solanales</taxon>
        <taxon>Solanaceae</taxon>
        <taxon>Nicotianoideae</taxon>
        <taxon>Nicotianeae</taxon>
        <taxon>Nicotiana</taxon>
    </lineage>
</organism>
<feature type="region of interest" description="Disordered" evidence="1">
    <location>
        <begin position="1"/>
        <end position="20"/>
    </location>
</feature>
<accession>A0A1S4AND6</accession>
<sequence length="164" mass="19170">MRNIKEARFPKPIKSDPSQRDHNLWCEYHGTHAHRTGDYQHLREEVAMLLKNGHLRKFLSDRSRNNYGRSQDNTEPSKVEEDSPRLTINMIFGENKINSVTYSEAKKISVTHNKRLRKVVEDDITFTEEDADGLLLPHNDALVQPDKFDNPRRDPTAHERQRGN</sequence>
<name>A0A1S4AND6_TOBAC</name>
<feature type="region of interest" description="Disordered" evidence="1">
    <location>
        <begin position="61"/>
        <end position="83"/>
    </location>
</feature>
<gene>
    <name evidence="2" type="primary">LOC107799565</name>
</gene>
<reference evidence="2" key="1">
    <citation type="submission" date="2025-08" db="UniProtKB">
        <authorList>
            <consortium name="RefSeq"/>
        </authorList>
    </citation>
    <scope>IDENTIFICATION</scope>
</reference>
<feature type="compositionally biased region" description="Basic and acidic residues" evidence="1">
    <location>
        <begin position="146"/>
        <end position="164"/>
    </location>
</feature>
<dbReference type="OrthoDB" id="1468745at2759"/>
<evidence type="ECO:0000313" key="2">
    <source>
        <dbReference type="RefSeq" id="XP_016478176.1"/>
    </source>
</evidence>
<dbReference type="RefSeq" id="XP_016478176.1">
    <property type="nucleotide sequence ID" value="XM_016622690.1"/>
</dbReference>
<dbReference type="KEGG" id="nta:107799565"/>
<dbReference type="PaxDb" id="4097-A0A1S4AND6"/>
<dbReference type="PANTHER" id="PTHR33240">
    <property type="entry name" value="OS08G0508500 PROTEIN"/>
    <property type="match status" value="1"/>
</dbReference>
<protein>
    <submittedName>
        <fullName evidence="2">Uncharacterized protein</fullName>
    </submittedName>
</protein>
<feature type="compositionally biased region" description="Polar residues" evidence="1">
    <location>
        <begin position="65"/>
        <end position="74"/>
    </location>
</feature>
<proteinExistence type="predicted"/>